<gene>
    <name evidence="2" type="ORF">SAMN05192532_101459</name>
</gene>
<feature type="domain" description="Metallo-beta-lactamase" evidence="1">
    <location>
        <begin position="25"/>
        <end position="230"/>
    </location>
</feature>
<sequence>MSQHKPTELIDDIWISDGFDLHMPGRTGTYIINEEELAIIDTGPSLSVPYIKESIEFLGRDLTDVRYIIVTHVHLDHAGGAGLLIKDCPNAKVVVHPRGAKHLAHPERLIQGAKAVYGSQFDSFFAPVYPVDEDKIMTASHEETISLSKERTLTFLNTPGHANHHFSMVDSKSKGIFTGDTIGIQYYEGKRLGKEMYVPTTSPNHFDPDKMLESLSLLLSYKPTRIFFGHYGMTTHISEVKRQIESWIPIFMELGYEAYEKGEDHTFLATRIHRAVSNHYGIDHLTDDHLLHQIIQLDAHISAMGIIDYIRK</sequence>
<dbReference type="InterPro" id="IPR037482">
    <property type="entry name" value="ST1585_MBL-fold"/>
</dbReference>
<keyword evidence="3" id="KW-1185">Reference proteome</keyword>
<dbReference type="STRING" id="930128.SAMN05192532_101459"/>
<dbReference type="Proteomes" id="UP000199516">
    <property type="component" value="Unassembled WGS sequence"/>
</dbReference>
<proteinExistence type="predicted"/>
<dbReference type="SUPFAM" id="SSF56281">
    <property type="entry name" value="Metallo-hydrolase/oxidoreductase"/>
    <property type="match status" value="1"/>
</dbReference>
<dbReference type="SMART" id="SM00849">
    <property type="entry name" value="Lactamase_B"/>
    <property type="match status" value="1"/>
</dbReference>
<dbReference type="Pfam" id="PF00753">
    <property type="entry name" value="Lactamase_B"/>
    <property type="match status" value="1"/>
</dbReference>
<dbReference type="InterPro" id="IPR036866">
    <property type="entry name" value="RibonucZ/Hydroxyglut_hydro"/>
</dbReference>
<dbReference type="EMBL" id="FONT01000001">
    <property type="protein sequence ID" value="SFE35465.1"/>
    <property type="molecule type" value="Genomic_DNA"/>
</dbReference>
<dbReference type="CDD" id="cd07726">
    <property type="entry name" value="ST1585-like_MBL-fold"/>
    <property type="match status" value="1"/>
</dbReference>
<protein>
    <submittedName>
        <fullName evidence="2">Glyoxylase, beta-lactamase superfamily II</fullName>
    </submittedName>
</protein>
<reference evidence="2 3" key="1">
    <citation type="submission" date="2016-10" db="EMBL/GenBank/DDBJ databases">
        <authorList>
            <person name="de Groot N.N."/>
        </authorList>
    </citation>
    <scope>NUCLEOTIDE SEQUENCE [LARGE SCALE GENOMIC DNA]</scope>
    <source>
        <strain evidence="2 3">DSM 23995</strain>
    </source>
</reference>
<dbReference type="InterPro" id="IPR001279">
    <property type="entry name" value="Metallo-B-lactamas"/>
</dbReference>
<evidence type="ECO:0000313" key="2">
    <source>
        <dbReference type="EMBL" id="SFE35465.1"/>
    </source>
</evidence>
<dbReference type="OrthoDB" id="9761531at2"/>
<evidence type="ECO:0000259" key="1">
    <source>
        <dbReference type="SMART" id="SM00849"/>
    </source>
</evidence>
<dbReference type="InterPro" id="IPR050855">
    <property type="entry name" value="NDM-1-like"/>
</dbReference>
<evidence type="ECO:0000313" key="3">
    <source>
        <dbReference type="Proteomes" id="UP000199516"/>
    </source>
</evidence>
<accession>A0A1I1ZV04</accession>
<dbReference type="RefSeq" id="WP_091656790.1">
    <property type="nucleotide sequence ID" value="NZ_FONT01000001.1"/>
</dbReference>
<dbReference type="Gene3D" id="3.60.15.10">
    <property type="entry name" value="Ribonuclease Z/Hydroxyacylglutathione hydrolase-like"/>
    <property type="match status" value="1"/>
</dbReference>
<dbReference type="AlphaFoldDB" id="A0A1I1ZV04"/>
<dbReference type="PANTHER" id="PTHR42951">
    <property type="entry name" value="METALLO-BETA-LACTAMASE DOMAIN-CONTAINING"/>
    <property type="match status" value="1"/>
</dbReference>
<organism evidence="2 3">
    <name type="scientific">Alteribacillus iranensis</name>
    <dbReference type="NCBI Taxonomy" id="930128"/>
    <lineage>
        <taxon>Bacteria</taxon>
        <taxon>Bacillati</taxon>
        <taxon>Bacillota</taxon>
        <taxon>Bacilli</taxon>
        <taxon>Bacillales</taxon>
        <taxon>Bacillaceae</taxon>
        <taxon>Alteribacillus</taxon>
    </lineage>
</organism>
<dbReference type="PANTHER" id="PTHR42951:SF22">
    <property type="entry name" value="METALLO BETA-LACTAMASE SUPERFAMILY LIPOPROTEIN"/>
    <property type="match status" value="1"/>
</dbReference>
<name>A0A1I1ZV04_9BACI</name>